<dbReference type="WBParaSite" id="OFLC_0000375001-mRNA-1">
    <property type="protein sequence ID" value="OFLC_0000375001-mRNA-1"/>
    <property type="gene ID" value="OFLC_0000375001"/>
</dbReference>
<evidence type="ECO:0000313" key="2">
    <source>
        <dbReference type="EMBL" id="OZC09021.1"/>
    </source>
</evidence>
<reference evidence="4" key="2">
    <citation type="submission" date="2016-06" db="UniProtKB">
        <authorList>
            <consortium name="WormBaseParasite"/>
        </authorList>
    </citation>
    <scope>IDENTIFICATION</scope>
</reference>
<organism evidence="4">
    <name type="scientific">Onchocerca flexuosa</name>
    <dbReference type="NCBI Taxonomy" id="387005"/>
    <lineage>
        <taxon>Eukaryota</taxon>
        <taxon>Metazoa</taxon>
        <taxon>Ecdysozoa</taxon>
        <taxon>Nematoda</taxon>
        <taxon>Chromadorea</taxon>
        <taxon>Rhabditida</taxon>
        <taxon>Spirurina</taxon>
        <taxon>Spiruromorpha</taxon>
        <taxon>Filarioidea</taxon>
        <taxon>Onchocercidae</taxon>
        <taxon>Onchocerca</taxon>
    </lineage>
</organism>
<reference evidence="2 3" key="1">
    <citation type="submission" date="2015-12" db="EMBL/GenBank/DDBJ databases">
        <title>Draft genome of the nematode, Onchocerca flexuosa.</title>
        <authorList>
            <person name="Mitreva M."/>
        </authorList>
    </citation>
    <scope>NUCLEOTIDE SEQUENCE [LARGE SCALE GENOMIC DNA]</scope>
    <source>
        <strain evidence="2">Red Deer</strain>
    </source>
</reference>
<gene>
    <name evidence="2" type="ORF">X798_03951</name>
</gene>
<dbReference type="EMBL" id="KZ269998">
    <property type="protein sequence ID" value="OZC09021.1"/>
    <property type="molecule type" value="Genomic_DNA"/>
</dbReference>
<name>A0A183H8D9_9BILA</name>
<accession>A0A183H8D9</accession>
<dbReference type="Proteomes" id="UP000242913">
    <property type="component" value="Unassembled WGS sequence"/>
</dbReference>
<evidence type="ECO:0000313" key="3">
    <source>
        <dbReference type="Proteomes" id="UP000242913"/>
    </source>
</evidence>
<evidence type="ECO:0000256" key="1">
    <source>
        <dbReference type="SAM" id="MobiDB-lite"/>
    </source>
</evidence>
<sequence length="66" mass="7466">MERNEEGGETELCKWREAILSWTARGDNVTIYYGQTGHTVKHCFPNSQSPEDLSSEFPEVCDGSEI</sequence>
<dbReference type="AlphaFoldDB" id="A0A183H8D9"/>
<proteinExistence type="predicted"/>
<protein>
    <submittedName>
        <fullName evidence="2 4">Uncharacterized protein</fullName>
    </submittedName>
</protein>
<feature type="region of interest" description="Disordered" evidence="1">
    <location>
        <begin position="47"/>
        <end position="66"/>
    </location>
</feature>
<keyword evidence="3" id="KW-1185">Reference proteome</keyword>
<evidence type="ECO:0000313" key="4">
    <source>
        <dbReference type="WBParaSite" id="OFLC_0000375001-mRNA-1"/>
    </source>
</evidence>